<keyword evidence="2" id="KW-0808">Transferase</keyword>
<dbReference type="RefSeq" id="WP_175528148.1">
    <property type="nucleotide sequence ID" value="NZ_FOVR01000011.1"/>
</dbReference>
<dbReference type="STRING" id="655353.SAMN04488056_111135"/>
<dbReference type="CDD" id="cd04301">
    <property type="entry name" value="NAT_SF"/>
    <property type="match status" value="1"/>
</dbReference>
<protein>
    <submittedName>
        <fullName evidence="2">Acetyltransferase (GNAT) family protein</fullName>
    </submittedName>
</protein>
<proteinExistence type="predicted"/>
<dbReference type="InterPro" id="IPR000182">
    <property type="entry name" value="GNAT_dom"/>
</dbReference>
<dbReference type="PANTHER" id="PTHR43259">
    <property type="entry name" value="SPT10P"/>
    <property type="match status" value="1"/>
</dbReference>
<dbReference type="Gene3D" id="3.40.630.30">
    <property type="match status" value="1"/>
</dbReference>
<dbReference type="InterPro" id="IPR052829">
    <property type="entry name" value="N-acetyltransferase_domain"/>
</dbReference>
<gene>
    <name evidence="2" type="ORF">SAMN04488056_111135</name>
</gene>
<dbReference type="SUPFAM" id="SSF55729">
    <property type="entry name" value="Acyl-CoA N-acyltransferases (Nat)"/>
    <property type="match status" value="1"/>
</dbReference>
<dbReference type="AlphaFoldDB" id="A0A1I5JFV1"/>
<evidence type="ECO:0000313" key="2">
    <source>
        <dbReference type="EMBL" id="SFO71667.1"/>
    </source>
</evidence>
<dbReference type="InterPro" id="IPR016181">
    <property type="entry name" value="Acyl_CoA_acyltransferase"/>
</dbReference>
<sequence length="178" mass="19993">MPQTKPPKESATPDTHSTAQVSLAPFAEADFQSWFDHCTEEYAKDKQKTFGCTLEAARTFAQSSMQCALADGLQTKDNHFFKVIDEKGDRIGAIWIAAQTQFNQKSAFIYDIEIEENERGKGYGRAAMLALEAEVAQMGFPSIGLHVFAFNERAFALYQSLGFEVTDYTMRKKIQPQN</sequence>
<dbReference type="Pfam" id="PF00583">
    <property type="entry name" value="Acetyltransf_1"/>
    <property type="match status" value="1"/>
</dbReference>
<dbReference type="EMBL" id="FOVR01000011">
    <property type="protein sequence ID" value="SFO71667.1"/>
    <property type="molecule type" value="Genomic_DNA"/>
</dbReference>
<evidence type="ECO:0000259" key="1">
    <source>
        <dbReference type="PROSITE" id="PS51186"/>
    </source>
</evidence>
<accession>A0A1I5JFV1</accession>
<evidence type="ECO:0000313" key="3">
    <source>
        <dbReference type="Proteomes" id="UP000199236"/>
    </source>
</evidence>
<feature type="domain" description="N-acetyltransferase" evidence="1">
    <location>
        <begin position="21"/>
        <end position="178"/>
    </location>
</feature>
<dbReference type="PANTHER" id="PTHR43259:SF1">
    <property type="entry name" value="N-ACETYLTRANSFERASE DOMAIN-CONTAINING PROTEIN"/>
    <property type="match status" value="1"/>
</dbReference>
<reference evidence="2 3" key="1">
    <citation type="submission" date="2016-10" db="EMBL/GenBank/DDBJ databases">
        <authorList>
            <person name="de Groot N.N."/>
        </authorList>
    </citation>
    <scope>NUCLEOTIDE SEQUENCE [LARGE SCALE GENOMIC DNA]</scope>
    <source>
        <strain evidence="2 3">CGMCC 1.9157</strain>
    </source>
</reference>
<name>A0A1I5JFV1_9HYPH</name>
<dbReference type="PROSITE" id="PS51186">
    <property type="entry name" value="GNAT"/>
    <property type="match status" value="1"/>
</dbReference>
<dbReference type="GO" id="GO:0016747">
    <property type="term" value="F:acyltransferase activity, transferring groups other than amino-acyl groups"/>
    <property type="evidence" value="ECO:0007669"/>
    <property type="project" value="InterPro"/>
</dbReference>
<organism evidence="2 3">
    <name type="scientific">Cohaesibacter marisflavi</name>
    <dbReference type="NCBI Taxonomy" id="655353"/>
    <lineage>
        <taxon>Bacteria</taxon>
        <taxon>Pseudomonadati</taxon>
        <taxon>Pseudomonadota</taxon>
        <taxon>Alphaproteobacteria</taxon>
        <taxon>Hyphomicrobiales</taxon>
        <taxon>Cohaesibacteraceae</taxon>
    </lineage>
</organism>
<keyword evidence="3" id="KW-1185">Reference proteome</keyword>
<dbReference type="Proteomes" id="UP000199236">
    <property type="component" value="Unassembled WGS sequence"/>
</dbReference>